<comment type="caution">
    <text evidence="2">The sequence shown here is derived from an EMBL/GenBank/DDBJ whole genome shotgun (WGS) entry which is preliminary data.</text>
</comment>
<reference evidence="2" key="1">
    <citation type="journal article" date="2021" name="G3 (Bethesda)">
        <title>Genome and transcriptome analysis of the beet armyworm Spodoptera exigua reveals targets for pest control. .</title>
        <authorList>
            <person name="Simon S."/>
            <person name="Breeschoten T."/>
            <person name="Jansen H.J."/>
            <person name="Dirks R.P."/>
            <person name="Schranz M.E."/>
            <person name="Ros V.I.D."/>
        </authorList>
    </citation>
    <scope>NUCLEOTIDE SEQUENCE</scope>
    <source>
        <strain evidence="2">TB_SE_WUR_2020</strain>
    </source>
</reference>
<evidence type="ECO:0000313" key="3">
    <source>
        <dbReference type="Proteomes" id="UP000814243"/>
    </source>
</evidence>
<feature type="non-terminal residue" evidence="2">
    <location>
        <position position="1"/>
    </location>
</feature>
<evidence type="ECO:0000256" key="1">
    <source>
        <dbReference type="SAM" id="MobiDB-lite"/>
    </source>
</evidence>
<dbReference type="AlphaFoldDB" id="A0A922SLZ2"/>
<sequence>AQGTPARHPPPARRAARAARAPRRAARAARAPHVLAAPLARVEPHLLKVRQPDTRLHAALPAPHAHRMLRAVLAAPLARVEPHLLKVRQPDTRLHAALPAPHAHRMLRAVLAAPLARVEPHLLKAILDEACSAPVLCVCGDSVQLAARTDAVLLQPDLLVLLADSWRHFETGQVHSPFTQYLY</sequence>
<feature type="compositionally biased region" description="Basic residues" evidence="1">
    <location>
        <begin position="10"/>
        <end position="27"/>
    </location>
</feature>
<organism evidence="2 3">
    <name type="scientific">Spodoptera exigua</name>
    <name type="common">Beet armyworm</name>
    <name type="synonym">Noctua fulgens</name>
    <dbReference type="NCBI Taxonomy" id="7107"/>
    <lineage>
        <taxon>Eukaryota</taxon>
        <taxon>Metazoa</taxon>
        <taxon>Ecdysozoa</taxon>
        <taxon>Arthropoda</taxon>
        <taxon>Hexapoda</taxon>
        <taxon>Insecta</taxon>
        <taxon>Pterygota</taxon>
        <taxon>Neoptera</taxon>
        <taxon>Endopterygota</taxon>
        <taxon>Lepidoptera</taxon>
        <taxon>Glossata</taxon>
        <taxon>Ditrysia</taxon>
        <taxon>Noctuoidea</taxon>
        <taxon>Noctuidae</taxon>
        <taxon>Amphipyrinae</taxon>
        <taxon>Spodoptera</taxon>
    </lineage>
</organism>
<dbReference type="EMBL" id="JACEFF010000201">
    <property type="protein sequence ID" value="KAH9642064.1"/>
    <property type="molecule type" value="Genomic_DNA"/>
</dbReference>
<protein>
    <submittedName>
        <fullName evidence="2">Uncharacterized protein</fullName>
    </submittedName>
</protein>
<dbReference type="Proteomes" id="UP000814243">
    <property type="component" value="Unassembled WGS sequence"/>
</dbReference>
<evidence type="ECO:0000313" key="2">
    <source>
        <dbReference type="EMBL" id="KAH9642064.1"/>
    </source>
</evidence>
<gene>
    <name evidence="2" type="ORF">HF086_007184</name>
</gene>
<feature type="region of interest" description="Disordered" evidence="1">
    <location>
        <begin position="1"/>
        <end position="32"/>
    </location>
</feature>
<accession>A0A922SLZ2</accession>
<name>A0A922SLZ2_SPOEX</name>
<proteinExistence type="predicted"/>